<dbReference type="InterPro" id="IPR017336">
    <property type="entry name" value="Snurportin-1"/>
</dbReference>
<dbReference type="GO" id="GO:0061015">
    <property type="term" value="P:snRNA import into nucleus"/>
    <property type="evidence" value="ECO:0007669"/>
    <property type="project" value="InterPro"/>
</dbReference>
<evidence type="ECO:0000256" key="1">
    <source>
        <dbReference type="ARBA" id="ARBA00003975"/>
    </source>
</evidence>
<keyword evidence="9" id="KW-0539">Nucleus</keyword>
<reference evidence="13 14" key="1">
    <citation type="journal article" date="2018" name="Sci. Rep.">
        <title>Comparative analysis of the Pocillopora damicornis genome highlights role of immune system in coral evolution.</title>
        <authorList>
            <person name="Cunning R."/>
            <person name="Bay R.A."/>
            <person name="Gillette P."/>
            <person name="Baker A.C."/>
            <person name="Traylor-Knowles N."/>
        </authorList>
    </citation>
    <scope>NUCLEOTIDE SEQUENCE [LARGE SCALE GENOMIC DNA]</scope>
    <source>
        <strain evidence="13">RSMAS</strain>
        <tissue evidence="13">Whole animal</tissue>
    </source>
</reference>
<dbReference type="Proteomes" id="UP000275408">
    <property type="component" value="Unassembled WGS sequence"/>
</dbReference>
<dbReference type="Pfam" id="PF11538">
    <property type="entry name" value="Snurportin1"/>
    <property type="match status" value="1"/>
</dbReference>
<protein>
    <recommendedName>
        <fullName evidence="5">Snurportin-1</fullName>
    </recommendedName>
</protein>
<dbReference type="GO" id="GO:0005737">
    <property type="term" value="C:cytoplasm"/>
    <property type="evidence" value="ECO:0007669"/>
    <property type="project" value="UniProtKB-SubCell"/>
</dbReference>
<dbReference type="SUPFAM" id="SSF56091">
    <property type="entry name" value="DNA ligase/mRNA capping enzyme, catalytic domain"/>
    <property type="match status" value="1"/>
</dbReference>
<evidence type="ECO:0000259" key="12">
    <source>
        <dbReference type="Pfam" id="PF21974"/>
    </source>
</evidence>
<evidence type="ECO:0000256" key="9">
    <source>
        <dbReference type="ARBA" id="ARBA00023242"/>
    </source>
</evidence>
<dbReference type="InterPro" id="IPR047857">
    <property type="entry name" value="Snurportin1_C"/>
</dbReference>
<evidence type="ECO:0000256" key="7">
    <source>
        <dbReference type="ARBA" id="ARBA00022490"/>
    </source>
</evidence>
<keyword evidence="6" id="KW-0813">Transport</keyword>
<sequence length="410" mass="46971">MEGLSESFAASFTVSSDPNDTAAPHPRTDLHVLAIRMTQYKMKPSNTPDQFLRRKRMLEEQKRHRRDYVNYARKLVEGSLEIEDVEIEEMEFIEESDKNGRRRHKKKFNPYAYQLMLSEWLVDIPDDLKEDWLMVICPVGKRNLVIAANGYTAAYTKSGYRVNKFSSLLPGGSPKTLKPGDYTILDCIFNELTNTFHVLDVMTWRGHPVYDSETKLQEEPLVAQVSGDNPYRFVSLHHHPCHASSINEALSSVTSVNEVDGLLFFHKRTHYTCGRTPLVGWLKPYMLPEILGLPVPDTFMAGVPAVNKLTLLKSNKELRDSDEEKRLARENCVFEEKMDTQSSLKTKRKQGRKYASETGAGMEVEGESKENIQHGDKNEKMEVSKRTSSRRRRKEGDDDMDVSQTDETIS</sequence>
<evidence type="ECO:0000256" key="10">
    <source>
        <dbReference type="SAM" id="MobiDB-lite"/>
    </source>
</evidence>
<dbReference type="PANTHER" id="PTHR13403:SF6">
    <property type="entry name" value="SNURPORTIN-1"/>
    <property type="match status" value="1"/>
</dbReference>
<evidence type="ECO:0000256" key="2">
    <source>
        <dbReference type="ARBA" id="ARBA00004123"/>
    </source>
</evidence>
<evidence type="ECO:0000313" key="13">
    <source>
        <dbReference type="EMBL" id="RMX58122.1"/>
    </source>
</evidence>
<evidence type="ECO:0000256" key="5">
    <source>
        <dbReference type="ARBA" id="ARBA00016034"/>
    </source>
</evidence>
<feature type="compositionally biased region" description="Polar residues" evidence="10">
    <location>
        <begin position="8"/>
        <end position="19"/>
    </location>
</feature>
<proteinExistence type="inferred from homology"/>
<dbReference type="Gene3D" id="3.30.470.30">
    <property type="entry name" value="DNA ligase/mRNA capping enzyme"/>
    <property type="match status" value="1"/>
</dbReference>
<comment type="similarity">
    <text evidence="4">Belongs to the snurportin family.</text>
</comment>
<keyword evidence="8" id="KW-0694">RNA-binding</keyword>
<evidence type="ECO:0000256" key="4">
    <source>
        <dbReference type="ARBA" id="ARBA00007540"/>
    </source>
</evidence>
<comment type="caution">
    <text evidence="13">The sequence shown here is derived from an EMBL/GenBank/DDBJ whole genome shotgun (WGS) entry which is preliminary data.</text>
</comment>
<evidence type="ECO:0000259" key="11">
    <source>
        <dbReference type="Pfam" id="PF11538"/>
    </source>
</evidence>
<keyword evidence="7" id="KW-0963">Cytoplasm</keyword>
<evidence type="ECO:0000256" key="8">
    <source>
        <dbReference type="ARBA" id="ARBA00022884"/>
    </source>
</evidence>
<dbReference type="GO" id="GO:0005634">
    <property type="term" value="C:nucleus"/>
    <property type="evidence" value="ECO:0007669"/>
    <property type="project" value="UniProtKB-SubCell"/>
</dbReference>
<evidence type="ECO:0000256" key="3">
    <source>
        <dbReference type="ARBA" id="ARBA00004496"/>
    </source>
</evidence>
<comment type="subcellular location">
    <subcellularLocation>
        <location evidence="3">Cytoplasm</location>
    </subcellularLocation>
    <subcellularLocation>
        <location evidence="2">Nucleus</location>
    </subcellularLocation>
</comment>
<gene>
    <name evidence="13" type="ORF">pdam_00000014</name>
</gene>
<accession>A0A3M6UWS1</accession>
<feature type="domain" description="Snurportin-1 m3G cap-binding" evidence="12">
    <location>
        <begin position="114"/>
        <end position="284"/>
    </location>
</feature>
<feature type="domain" description="Snurportin-1 N-terminal" evidence="11">
    <location>
        <begin position="36"/>
        <end position="74"/>
    </location>
</feature>
<dbReference type="EMBL" id="RCHS01000537">
    <property type="protein sequence ID" value="RMX58122.1"/>
    <property type="molecule type" value="Genomic_DNA"/>
</dbReference>
<dbReference type="PANTHER" id="PTHR13403">
    <property type="entry name" value="SNURPORTIN1 RNUT1 PROTEIN RNA, U TRANSPORTER 1"/>
    <property type="match status" value="1"/>
</dbReference>
<evidence type="ECO:0000256" key="6">
    <source>
        <dbReference type="ARBA" id="ARBA00022448"/>
    </source>
</evidence>
<evidence type="ECO:0000313" key="14">
    <source>
        <dbReference type="Proteomes" id="UP000275408"/>
    </source>
</evidence>
<feature type="region of interest" description="Disordered" evidence="10">
    <location>
        <begin position="338"/>
        <end position="410"/>
    </location>
</feature>
<keyword evidence="14" id="KW-1185">Reference proteome</keyword>
<dbReference type="AlphaFoldDB" id="A0A3M6UWS1"/>
<dbReference type="InterPro" id="IPR024721">
    <property type="entry name" value="Snurportin-1_N"/>
</dbReference>
<comment type="function">
    <text evidence="1">Functions as an U snRNP-specific nuclear import adapter. Involved in the trimethylguanosine (m3G)-cap-dependent nuclear import of U snRNPs. Binds specifically to the terminal m3G-cap U snRNAs.</text>
</comment>
<dbReference type="Pfam" id="PF21974">
    <property type="entry name" value="SPN1_m3Gcap_bd"/>
    <property type="match status" value="1"/>
</dbReference>
<dbReference type="CDD" id="cd09232">
    <property type="entry name" value="Snurportin-1_C"/>
    <property type="match status" value="1"/>
</dbReference>
<feature type="compositionally biased region" description="Basic and acidic residues" evidence="10">
    <location>
        <begin position="366"/>
        <end position="385"/>
    </location>
</feature>
<dbReference type="STRING" id="46731.A0A3M6UWS1"/>
<organism evidence="13 14">
    <name type="scientific">Pocillopora damicornis</name>
    <name type="common">Cauliflower coral</name>
    <name type="synonym">Millepora damicornis</name>
    <dbReference type="NCBI Taxonomy" id="46731"/>
    <lineage>
        <taxon>Eukaryota</taxon>
        <taxon>Metazoa</taxon>
        <taxon>Cnidaria</taxon>
        <taxon>Anthozoa</taxon>
        <taxon>Hexacorallia</taxon>
        <taxon>Scleractinia</taxon>
        <taxon>Astrocoeniina</taxon>
        <taxon>Pocilloporidae</taxon>
        <taxon>Pocillopora</taxon>
    </lineage>
</organism>
<dbReference type="GO" id="GO:0003723">
    <property type="term" value="F:RNA binding"/>
    <property type="evidence" value="ECO:0007669"/>
    <property type="project" value="UniProtKB-KW"/>
</dbReference>
<name>A0A3M6UWS1_POCDA</name>
<feature type="region of interest" description="Disordered" evidence="10">
    <location>
        <begin position="1"/>
        <end position="26"/>
    </location>
</feature>
<dbReference type="OrthoDB" id="10003593at2759"/>